<dbReference type="STRING" id="419479.SAMN04488563_5134"/>
<evidence type="ECO:0000313" key="2">
    <source>
        <dbReference type="Proteomes" id="UP000182977"/>
    </source>
</evidence>
<evidence type="ECO:0000313" key="1">
    <source>
        <dbReference type="EMBL" id="SDU76221.1"/>
    </source>
</evidence>
<dbReference type="AlphaFoldDB" id="A0A1H2L6L7"/>
<gene>
    <name evidence="1" type="ORF">SAMN04488563_5134</name>
</gene>
<reference evidence="2" key="1">
    <citation type="submission" date="2016-10" db="EMBL/GenBank/DDBJ databases">
        <authorList>
            <person name="Varghese N."/>
            <person name="Submissions S."/>
        </authorList>
    </citation>
    <scope>NUCLEOTIDE SEQUENCE [LARGE SCALE GENOMIC DNA]</scope>
    <source>
        <strain evidence="2">DSM 45079</strain>
    </source>
</reference>
<dbReference type="RefSeq" id="WP_052762256.1">
    <property type="nucleotide sequence ID" value="NZ_KQ061222.1"/>
</dbReference>
<keyword evidence="2" id="KW-1185">Reference proteome</keyword>
<dbReference type="EMBL" id="LT629791">
    <property type="protein sequence ID" value="SDU76221.1"/>
    <property type="molecule type" value="Genomic_DNA"/>
</dbReference>
<sequence length="301" mass="31922">MTENGSRAALGRVVRRVGGEDVLDALVALPGSDLTTLQLDLMRRRAAALTPAAVLERYRRDRFTGPAPVSFRALRRVEDVLLDVLAGRPEPAEVVTLAPLAPLGTHSVLSTVDQNKVVTTVRGTDVAADPTNALALEAAVRRRAAGPGEVVRLAAIQRVVRAQLVGGPAMFAHFSLFAQVTAGRDAGGRQFERTALAEQLAVLTSALPLLGAEEVQVRLTVLDPRLAPVADAVPGAVLDPDRASGHGYYEGLCFKVLARLGGELVEVGDGGFTGWTRDLLSDRKEHLLISGLGIDRLAVSW</sequence>
<name>A0A1H2L6L7_9ACTN</name>
<dbReference type="Proteomes" id="UP000182977">
    <property type="component" value="Chromosome I"/>
</dbReference>
<accession>A0A1H2L6L7</accession>
<protein>
    <submittedName>
        <fullName evidence="1">Uncharacterized protein</fullName>
    </submittedName>
</protein>
<organism evidence="1 2">
    <name type="scientific">Jiangella alkaliphila</name>
    <dbReference type="NCBI Taxonomy" id="419479"/>
    <lineage>
        <taxon>Bacteria</taxon>
        <taxon>Bacillati</taxon>
        <taxon>Actinomycetota</taxon>
        <taxon>Actinomycetes</taxon>
        <taxon>Jiangellales</taxon>
        <taxon>Jiangellaceae</taxon>
        <taxon>Jiangella</taxon>
    </lineage>
</organism>
<proteinExistence type="predicted"/>